<accession>A0A671Y4R9</accession>
<gene>
    <name evidence="1" type="primary">LOC115596663</name>
</gene>
<reference evidence="1" key="1">
    <citation type="submission" date="2021-04" db="EMBL/GenBank/DDBJ databases">
        <authorList>
            <consortium name="Wellcome Sanger Institute Data Sharing"/>
        </authorList>
    </citation>
    <scope>NUCLEOTIDE SEQUENCE [LARGE SCALE GENOMIC DNA]</scope>
</reference>
<dbReference type="Ensembl" id="ENSSAUT00010058949.1">
    <property type="protein sequence ID" value="ENSSAUP00010056111.1"/>
    <property type="gene ID" value="ENSSAUG00010023051.1"/>
</dbReference>
<reference evidence="1" key="2">
    <citation type="submission" date="2025-08" db="UniProtKB">
        <authorList>
            <consortium name="Ensembl"/>
        </authorList>
    </citation>
    <scope>IDENTIFICATION</scope>
</reference>
<dbReference type="GeneTree" id="ENSGT00940000154815"/>
<reference evidence="1" key="3">
    <citation type="submission" date="2025-09" db="UniProtKB">
        <authorList>
            <consortium name="Ensembl"/>
        </authorList>
    </citation>
    <scope>IDENTIFICATION</scope>
</reference>
<dbReference type="Proteomes" id="UP000472265">
    <property type="component" value="Chromosome 15"/>
</dbReference>
<dbReference type="AlphaFoldDB" id="A0A671Y4R9"/>
<proteinExistence type="predicted"/>
<evidence type="ECO:0000313" key="2">
    <source>
        <dbReference type="Proteomes" id="UP000472265"/>
    </source>
</evidence>
<name>A0A671Y4R9_SPAAU</name>
<evidence type="ECO:0000313" key="1">
    <source>
        <dbReference type="Ensembl" id="ENSSAUP00010056111.1"/>
    </source>
</evidence>
<protein>
    <submittedName>
        <fullName evidence="1">Uncharacterized protein</fullName>
    </submittedName>
</protein>
<organism evidence="1 2">
    <name type="scientific">Sparus aurata</name>
    <name type="common">Gilthead sea bream</name>
    <dbReference type="NCBI Taxonomy" id="8175"/>
    <lineage>
        <taxon>Eukaryota</taxon>
        <taxon>Metazoa</taxon>
        <taxon>Chordata</taxon>
        <taxon>Craniata</taxon>
        <taxon>Vertebrata</taxon>
        <taxon>Euteleostomi</taxon>
        <taxon>Actinopterygii</taxon>
        <taxon>Neopterygii</taxon>
        <taxon>Teleostei</taxon>
        <taxon>Neoteleostei</taxon>
        <taxon>Acanthomorphata</taxon>
        <taxon>Eupercaria</taxon>
        <taxon>Spariformes</taxon>
        <taxon>Sparidae</taxon>
        <taxon>Sparus</taxon>
    </lineage>
</organism>
<keyword evidence="2" id="KW-1185">Reference proteome</keyword>
<sequence>MYYKLNGVTQRLTGAPAAAYNPQGLRPAVPPASPPLIFASPTKLVSEAGSQAEYLGTNRVPDLQKAFQVMSSAVCLCVCVIDLMNVIQVPGVLEDLIGVFGEVFKDP</sequence>